<evidence type="ECO:0000256" key="5">
    <source>
        <dbReference type="ARBA" id="ARBA00023203"/>
    </source>
</evidence>
<dbReference type="FunFam" id="1.10.418.10:FF:000005">
    <property type="entry name" value="Actinin alpha 4"/>
    <property type="match status" value="1"/>
</dbReference>
<dbReference type="SUPFAM" id="SSF46966">
    <property type="entry name" value="Spectrin repeat"/>
    <property type="match status" value="4"/>
</dbReference>
<dbReference type="PROSITE" id="PS00019">
    <property type="entry name" value="ACTININ_1"/>
    <property type="match status" value="1"/>
</dbReference>
<reference evidence="9 10" key="1">
    <citation type="submission" date="2015-12" db="EMBL/GenBank/DDBJ databases">
        <title>Draft genome of the nematode, Onchocerca flexuosa.</title>
        <authorList>
            <person name="Mitreva M."/>
        </authorList>
    </citation>
    <scope>NUCLEOTIDE SEQUENCE [LARGE SCALE GENOMIC DNA]</scope>
    <source>
        <strain evidence="9">Red Deer</strain>
    </source>
</reference>
<dbReference type="GO" id="GO:0003779">
    <property type="term" value="F:actin binding"/>
    <property type="evidence" value="ECO:0007669"/>
    <property type="project" value="UniProtKB-KW"/>
</dbReference>
<name>A0A238BPT5_9BILA</name>
<dbReference type="FunFam" id="1.20.58.60:FF:000004">
    <property type="entry name" value="Actinin alpha 1"/>
    <property type="match status" value="1"/>
</dbReference>
<evidence type="ECO:0000256" key="6">
    <source>
        <dbReference type="SAM" id="MobiDB-lite"/>
    </source>
</evidence>
<dbReference type="Pfam" id="PF00435">
    <property type="entry name" value="Spectrin"/>
    <property type="match status" value="4"/>
</dbReference>
<evidence type="ECO:0000313" key="9">
    <source>
        <dbReference type="EMBL" id="OZC07262.1"/>
    </source>
</evidence>
<comment type="similarity">
    <text evidence="1">Belongs to the alpha-actinin family.</text>
</comment>
<feature type="domain" description="Calponin-homology (CH)" evidence="7">
    <location>
        <begin position="154"/>
        <end position="260"/>
    </location>
</feature>
<feature type="compositionally biased region" description="Polar residues" evidence="6">
    <location>
        <begin position="7"/>
        <end position="18"/>
    </location>
</feature>
<dbReference type="GO" id="GO:0005509">
    <property type="term" value="F:calcium ion binding"/>
    <property type="evidence" value="ECO:0007669"/>
    <property type="project" value="InterPro"/>
</dbReference>
<dbReference type="FunFam" id="1.10.238.10:FF:000004">
    <property type="entry name" value="Actinin alpha 1"/>
    <property type="match status" value="1"/>
</dbReference>
<organism evidence="9 10">
    <name type="scientific">Onchocerca flexuosa</name>
    <dbReference type="NCBI Taxonomy" id="387005"/>
    <lineage>
        <taxon>Eukaryota</taxon>
        <taxon>Metazoa</taxon>
        <taxon>Ecdysozoa</taxon>
        <taxon>Nematoda</taxon>
        <taxon>Chromadorea</taxon>
        <taxon>Rhabditida</taxon>
        <taxon>Spirurina</taxon>
        <taxon>Spiruromorpha</taxon>
        <taxon>Filarioidea</taxon>
        <taxon>Onchocercidae</taxon>
        <taxon>Onchocerca</taxon>
    </lineage>
</organism>
<dbReference type="InterPro" id="IPR036872">
    <property type="entry name" value="CH_dom_sf"/>
</dbReference>
<dbReference type="PANTHER" id="PTHR11915">
    <property type="entry name" value="SPECTRIN/FILAMIN RELATED CYTOSKELETAL PROTEIN"/>
    <property type="match status" value="1"/>
</dbReference>
<dbReference type="CDD" id="cd21214">
    <property type="entry name" value="CH_ACTN_rpt1"/>
    <property type="match status" value="1"/>
</dbReference>
<dbReference type="Gene3D" id="1.10.418.10">
    <property type="entry name" value="Calponin-like domain"/>
    <property type="match status" value="2"/>
</dbReference>
<dbReference type="OrthoDB" id="10017054at2759"/>
<dbReference type="SMART" id="SM00150">
    <property type="entry name" value="SPEC"/>
    <property type="match status" value="3"/>
</dbReference>
<sequence length="952" mass="111250">MVEYYQQLPSSNYYQQQPGHDYTQQEEEWDREGLLDPTWEKQQKKTFTAWCNSHLRKAGTSIEIIEEDFRNGLKLMLLLEVISGEALPRPDRGKMRFHKIANVNKALEYIESKGVKLVSIGAEEIVDGNVKMTLGLIWTIILRFAIQDINVEELSARDGLLLWCQRKTAPYNNVNVQNFHTSWKDGLAFCALIHRHRPELIDYSKLHKGDPLHNLNLAFDIAEKYLDIPRMLDPEDLVYSQKPDEKSVMTYVSCFYHAFRGGHQVSSFLLQNGGFLSVYMKKKTDDRILSDMVTNVPDEKAVMTYVSSYYHCFLGMRKAETAAHRISRVLKVNQENEKMMEDYERMASDLLNWIRRWMPWLSNRSSNESLDTIRKKLDDFRNYRRHEKPPRVEEKGNLETLFNTLQTKLRLSNRPAFLPREGHLIKDISAAWRGLEDSEKGFEEWLLSEMMRLERLEHLAEKFRRKCALYEEWAYGKEDALRSSDWRSCGLYKIKALRKRHEAFESDLGAHQDRVEQIAAIARELNNLRYPDIGPINSRCQNICDQWDRLGSLSQQRRKQLEEAEQVAEHFDRLYLDFAKRAAPFNNWLDGAREDLADIVIVHEMKEVQELLNAHNHFKSTIPDADNEFRAIVNIEREIAQLVEQHGLDRELLRNPYTDLSGADIRRKWQEVQQSIPKRDAQLQNECHRQQNNERLRQLFAEKANTVGPWLERQLEHVLSIGLGGRGSLENAVSQLKTIQQQTFNYKPKLEELERINQEMQENYVFENPAARYSMESLRVGWESLLTSINRTINECENQILMCNSKGISEEQLNEYRSSFNHFDKDRQGLDSEQLKSCLISIGYNIRPGKEGDQDMSRILSVLDPNRMGRVSFNAFLDFMTRETGDADTTEQMIESFRILAGGKPYITAEEIRRELHADEAEYCIQRMQKFQASNGPPGSYNYVSFSKSLYN</sequence>
<dbReference type="FunFam" id="1.10.418.10:FF:000001">
    <property type="entry name" value="Actinin alpha 1"/>
    <property type="match status" value="1"/>
</dbReference>
<dbReference type="CDD" id="cd21216">
    <property type="entry name" value="CH_ACTN_rpt2"/>
    <property type="match status" value="1"/>
</dbReference>
<dbReference type="EMBL" id="KZ270037">
    <property type="protein sequence ID" value="OZC07262.1"/>
    <property type="molecule type" value="Genomic_DNA"/>
</dbReference>
<keyword evidence="2" id="KW-0479">Metal-binding</keyword>
<dbReference type="PROSITE" id="PS50222">
    <property type="entry name" value="EF_HAND_2"/>
    <property type="match status" value="2"/>
</dbReference>
<dbReference type="CDD" id="cd00176">
    <property type="entry name" value="SPEC"/>
    <property type="match status" value="1"/>
</dbReference>
<dbReference type="Proteomes" id="UP000242913">
    <property type="component" value="Unassembled WGS sequence"/>
</dbReference>
<feature type="region of interest" description="Disordered" evidence="6">
    <location>
        <begin position="1"/>
        <end position="29"/>
    </location>
</feature>
<feature type="domain" description="Calponin-homology (CH)" evidence="7">
    <location>
        <begin position="41"/>
        <end position="145"/>
    </location>
</feature>
<keyword evidence="3" id="KW-0677">Repeat</keyword>
<dbReference type="CDD" id="cd00051">
    <property type="entry name" value="EFh"/>
    <property type="match status" value="1"/>
</dbReference>
<evidence type="ECO:0000259" key="7">
    <source>
        <dbReference type="PROSITE" id="PS50021"/>
    </source>
</evidence>
<gene>
    <name evidence="9" type="ORF">X798_05741</name>
</gene>
<dbReference type="InterPro" id="IPR011992">
    <property type="entry name" value="EF-hand-dom_pair"/>
</dbReference>
<dbReference type="InterPro" id="IPR001715">
    <property type="entry name" value="CH_dom"/>
</dbReference>
<keyword evidence="5" id="KW-0009">Actin-binding</keyword>
<evidence type="ECO:0000256" key="2">
    <source>
        <dbReference type="ARBA" id="ARBA00022723"/>
    </source>
</evidence>
<evidence type="ECO:0000256" key="4">
    <source>
        <dbReference type="ARBA" id="ARBA00022837"/>
    </source>
</evidence>
<dbReference type="AlphaFoldDB" id="A0A238BPT5"/>
<dbReference type="InterPro" id="IPR001589">
    <property type="entry name" value="Actinin_actin-bd_CS"/>
</dbReference>
<feature type="domain" description="EF-hand" evidence="8">
    <location>
        <begin position="851"/>
        <end position="886"/>
    </location>
</feature>
<dbReference type="SMART" id="SM00033">
    <property type="entry name" value="CH"/>
    <property type="match status" value="2"/>
</dbReference>
<dbReference type="PROSITE" id="PS50021">
    <property type="entry name" value="CH"/>
    <property type="match status" value="2"/>
</dbReference>
<evidence type="ECO:0000259" key="8">
    <source>
        <dbReference type="PROSITE" id="PS50222"/>
    </source>
</evidence>
<dbReference type="SUPFAM" id="SSF47473">
    <property type="entry name" value="EF-hand"/>
    <property type="match status" value="2"/>
</dbReference>
<evidence type="ECO:0000313" key="10">
    <source>
        <dbReference type="Proteomes" id="UP000242913"/>
    </source>
</evidence>
<keyword evidence="10" id="KW-1185">Reference proteome</keyword>
<dbReference type="SMART" id="SM01184">
    <property type="entry name" value="efhand_Ca_insen"/>
    <property type="match status" value="1"/>
</dbReference>
<dbReference type="PROSITE" id="PS00020">
    <property type="entry name" value="ACTININ_2"/>
    <property type="match status" value="1"/>
</dbReference>
<dbReference type="InterPro" id="IPR002048">
    <property type="entry name" value="EF_hand_dom"/>
</dbReference>
<protein>
    <submittedName>
        <fullName evidence="9">Uncharacterized protein</fullName>
    </submittedName>
</protein>
<dbReference type="Gene3D" id="1.20.58.60">
    <property type="match status" value="4"/>
</dbReference>
<dbReference type="InterPro" id="IPR014837">
    <property type="entry name" value="EF-hand_Ca_insen"/>
</dbReference>
<dbReference type="Pfam" id="PF08726">
    <property type="entry name" value="EFhand_Ca_insen"/>
    <property type="match status" value="1"/>
</dbReference>
<dbReference type="InterPro" id="IPR018159">
    <property type="entry name" value="Spectrin/alpha-actinin"/>
</dbReference>
<dbReference type="InterPro" id="IPR002017">
    <property type="entry name" value="Spectrin_repeat"/>
</dbReference>
<dbReference type="Pfam" id="PF00307">
    <property type="entry name" value="CH"/>
    <property type="match status" value="2"/>
</dbReference>
<dbReference type="SUPFAM" id="SSF47576">
    <property type="entry name" value="Calponin-homology domain, CH-domain"/>
    <property type="match status" value="1"/>
</dbReference>
<dbReference type="FunFam" id="1.20.58.60:FF:000005">
    <property type="entry name" value="Actinin alpha 1"/>
    <property type="match status" value="1"/>
</dbReference>
<proteinExistence type="inferred from homology"/>
<accession>A0A238BPT5</accession>
<dbReference type="Gene3D" id="1.10.238.10">
    <property type="entry name" value="EF-hand"/>
    <property type="match status" value="2"/>
</dbReference>
<evidence type="ECO:0000256" key="1">
    <source>
        <dbReference type="ARBA" id="ARBA00010255"/>
    </source>
</evidence>
<feature type="domain" description="EF-hand" evidence="8">
    <location>
        <begin position="811"/>
        <end position="845"/>
    </location>
</feature>
<evidence type="ECO:0000256" key="3">
    <source>
        <dbReference type="ARBA" id="ARBA00022737"/>
    </source>
</evidence>
<keyword evidence="4" id="KW-0106">Calcium</keyword>